<keyword evidence="3" id="KW-0223">Dioxygenase</keyword>
<reference evidence="4" key="1">
    <citation type="submission" date="2017-04" db="EMBL/GenBank/DDBJ databases">
        <authorList>
            <person name="Varghese N."/>
            <person name="Submissions S."/>
        </authorList>
    </citation>
    <scope>NUCLEOTIDE SEQUENCE [LARGE SCALE GENOMIC DNA]</scope>
    <source>
        <strain evidence="4">DSM 22618</strain>
    </source>
</reference>
<dbReference type="Pfam" id="PF14696">
    <property type="entry name" value="Glyoxalase_5"/>
    <property type="match status" value="1"/>
</dbReference>
<dbReference type="RefSeq" id="WP_085277404.1">
    <property type="nucleotide sequence ID" value="NZ_FXAG01000021.1"/>
</dbReference>
<dbReference type="Pfam" id="PF00903">
    <property type="entry name" value="Glyoxalase"/>
    <property type="match status" value="1"/>
</dbReference>
<evidence type="ECO:0000259" key="2">
    <source>
        <dbReference type="PROSITE" id="PS51819"/>
    </source>
</evidence>
<accession>A0A1Y6C414</accession>
<organism evidence="3 4">
    <name type="scientific">Pseudogulbenkiania subflava DSM 22618</name>
    <dbReference type="NCBI Taxonomy" id="1123014"/>
    <lineage>
        <taxon>Bacteria</taxon>
        <taxon>Pseudomonadati</taxon>
        <taxon>Pseudomonadota</taxon>
        <taxon>Betaproteobacteria</taxon>
        <taxon>Neisseriales</taxon>
        <taxon>Chromobacteriaceae</taxon>
        <taxon>Pseudogulbenkiania</taxon>
    </lineage>
</organism>
<evidence type="ECO:0000313" key="3">
    <source>
        <dbReference type="EMBL" id="SMF44446.1"/>
    </source>
</evidence>
<dbReference type="Gene3D" id="3.10.180.10">
    <property type="entry name" value="2,3-Dihydroxybiphenyl 1,2-Dioxygenase, domain 1"/>
    <property type="match status" value="2"/>
</dbReference>
<dbReference type="Proteomes" id="UP000192920">
    <property type="component" value="Unassembled WGS sequence"/>
</dbReference>
<dbReference type="InterPro" id="IPR037523">
    <property type="entry name" value="VOC_core"/>
</dbReference>
<dbReference type="STRING" id="1123014.SAMN02745746_03305"/>
<proteinExistence type="predicted"/>
<feature type="domain" description="VOC" evidence="2">
    <location>
        <begin position="18"/>
        <end position="135"/>
    </location>
</feature>
<dbReference type="InterPro" id="IPR029068">
    <property type="entry name" value="Glyas_Bleomycin-R_OHBP_Dase"/>
</dbReference>
<dbReference type="SUPFAM" id="SSF54593">
    <property type="entry name" value="Glyoxalase/Bleomycin resistance protein/Dihydroxybiphenyl dioxygenase"/>
    <property type="match status" value="2"/>
</dbReference>
<evidence type="ECO:0000313" key="4">
    <source>
        <dbReference type="Proteomes" id="UP000192920"/>
    </source>
</evidence>
<dbReference type="EMBL" id="FXAG01000021">
    <property type="protein sequence ID" value="SMF44446.1"/>
    <property type="molecule type" value="Genomic_DNA"/>
</dbReference>
<keyword evidence="3" id="KW-0670">Pyruvate</keyword>
<gene>
    <name evidence="3" type="ORF">SAMN02745746_03305</name>
</gene>
<sequence>MVNSNTQGDAANPMGMDGIEFVEFASTEPVRLGRHLEALGFSAVARHRSKNVLLYRQGSINFIVNGEEVGHAHQYAQQQGSGICAVAFRVRDAALATRYANERGGWEVDSAPGVMELRIPAFQGVGGSLIYLVDRYQDHSIYDVDFVWLTGAEAGQAPPLLNAVDQLVQRVQLGRLKEWQDFYAHLFGFRAYPQSVAGESLIESPCGKVRIRLETAVGERGEGGREGLHAVRLLAPDLPAAAAELARRGVRLGESLTPDAYAPRVLHTLHEPGLVQFEMASQAD</sequence>
<dbReference type="PROSITE" id="PS51819">
    <property type="entry name" value="VOC"/>
    <property type="match status" value="2"/>
</dbReference>
<keyword evidence="3" id="KW-0560">Oxidoreductase</keyword>
<dbReference type="InterPro" id="IPR004360">
    <property type="entry name" value="Glyas_Fos-R_dOase_dom"/>
</dbReference>
<dbReference type="CDD" id="cd08342">
    <property type="entry name" value="HPPD_N_like"/>
    <property type="match status" value="1"/>
</dbReference>
<protein>
    <submittedName>
        <fullName evidence="3">4-hydroxyphenylpyruvate dioxygenase</fullName>
    </submittedName>
</protein>
<evidence type="ECO:0000256" key="1">
    <source>
        <dbReference type="ARBA" id="ARBA00022723"/>
    </source>
</evidence>
<keyword evidence="1" id="KW-0479">Metal-binding</keyword>
<keyword evidence="4" id="KW-1185">Reference proteome</keyword>
<name>A0A1Y6C414_9NEIS</name>
<feature type="domain" description="VOC" evidence="2">
    <location>
        <begin position="163"/>
        <end position="282"/>
    </location>
</feature>
<dbReference type="InterPro" id="IPR041736">
    <property type="entry name" value="4OHPhenylPyrv_dOase_N"/>
</dbReference>
<dbReference type="GO" id="GO:0046872">
    <property type="term" value="F:metal ion binding"/>
    <property type="evidence" value="ECO:0007669"/>
    <property type="project" value="UniProtKB-KW"/>
</dbReference>
<dbReference type="GO" id="GO:0051213">
    <property type="term" value="F:dioxygenase activity"/>
    <property type="evidence" value="ECO:0007669"/>
    <property type="project" value="UniProtKB-KW"/>
</dbReference>
<dbReference type="AlphaFoldDB" id="A0A1Y6C414"/>